<evidence type="ECO:0000256" key="1">
    <source>
        <dbReference type="NCBIfam" id="TIGR00502"/>
    </source>
</evidence>
<dbReference type="InterPro" id="IPR006148">
    <property type="entry name" value="Glc/Gal-6P_isomerase"/>
</dbReference>
<dbReference type="SUPFAM" id="SSF100950">
    <property type="entry name" value="NagB/RpiA/CoA transferase-like"/>
    <property type="match status" value="1"/>
</dbReference>
<dbReference type="InterPro" id="IPR004547">
    <property type="entry name" value="Glucosamine6P_isomerase"/>
</dbReference>
<dbReference type="Gene3D" id="3.40.50.1360">
    <property type="match status" value="1"/>
</dbReference>
<dbReference type="InterPro" id="IPR024078">
    <property type="entry name" value="LmbE-like_dom_sf"/>
</dbReference>
<evidence type="ECO:0000259" key="2">
    <source>
        <dbReference type="Pfam" id="PF01182"/>
    </source>
</evidence>
<name>A0ABU1AG58_9BACT</name>
<dbReference type="EMBL" id="JARXIC010000006">
    <property type="protein sequence ID" value="MDQ8193786.1"/>
    <property type="molecule type" value="Genomic_DNA"/>
</dbReference>
<dbReference type="PANTHER" id="PTHR42892">
    <property type="entry name" value="GLUCOSAMINE-6-PHOSPHATE DEAMINASE-LIKE PROTEIN BT_0258-RELATED"/>
    <property type="match status" value="1"/>
</dbReference>
<dbReference type="InterPro" id="IPR003737">
    <property type="entry name" value="GlcNAc_PI_deacetylase-related"/>
</dbReference>
<dbReference type="Proteomes" id="UP001243717">
    <property type="component" value="Unassembled WGS sequence"/>
</dbReference>
<dbReference type="CDD" id="cd01399">
    <property type="entry name" value="GlcN6P_deaminase"/>
    <property type="match status" value="1"/>
</dbReference>
<dbReference type="PANTHER" id="PTHR42892:SF1">
    <property type="entry name" value="GLUCOSAMINE-6-PHOSPHATE ISOMERASE"/>
    <property type="match status" value="1"/>
</dbReference>
<protein>
    <recommendedName>
        <fullName evidence="1">Glucosamine-6-phosphate deaminase</fullName>
        <ecNumber evidence="1">3.5.99.6</ecNumber>
    </recommendedName>
</protein>
<dbReference type="Pfam" id="PF02585">
    <property type="entry name" value="PIG-L"/>
    <property type="match status" value="1"/>
</dbReference>
<proteinExistence type="predicted"/>
<dbReference type="EC" id="3.5.99.6" evidence="1"/>
<dbReference type="RefSeq" id="WP_308984273.1">
    <property type="nucleotide sequence ID" value="NZ_JARXIC010000006.1"/>
</dbReference>
<dbReference type="Pfam" id="PF01182">
    <property type="entry name" value="Glucosamine_iso"/>
    <property type="match status" value="1"/>
</dbReference>
<evidence type="ECO:0000313" key="4">
    <source>
        <dbReference type="Proteomes" id="UP001243717"/>
    </source>
</evidence>
<dbReference type="InterPro" id="IPR037171">
    <property type="entry name" value="NagB/RpiA_transferase-like"/>
</dbReference>
<dbReference type="NCBIfam" id="TIGR00502">
    <property type="entry name" value="nagB"/>
    <property type="match status" value="1"/>
</dbReference>
<sequence length="636" mass="70949">MTHLVSELTQLERIPTQIYESADAACLTVANAITDLINERNAANKSTVLGLATGSTPVRLYRELIRRHREEGLSFAKVITFNLDEYYGLASDHPESYRKFMQDQLFDHVDLKPENTHVPDGLVDRDAVFQSCKDYEDAIAAAGGIDIQILGIGRTGHIGFNEPGSGPETLTRLVTLDNLTRRDAARDFLGEENVPRHAITMGVGTILAAHRLFLLAWGEGKASIMAKTVEGTQTETIPATFLQQHANCTFCIDQAAASQLTRQCHPWLVGRIEWTAETTRKAVIWLAQKTGKSLLKLIDEDYTENGMSDLLVEQGPAYDLNIRLFNITQHTITGWPGGKPNADDSHRPERATPFPKRSLILSPEPLDDVYCLGGTINRLKQHGNEVTIAYQTSGNLAVPDTEVRRAIELMIELGTDRIGEADLSYAITVETQLNEKGSFGADTSEIRQLKGLIRRSEARSSARTLGIDTENLHFMDLPFYEEGRYRRFVATQADVTKMCELLETVKPHQIFATGHGHDPLSVPALSFEILSAALQQCADSEWLKDCNIWLYKGPADEWEAHEIDMAVPLSPDEFENKIQGIYQHQTQRSQSPGRANQKSSNTWDLAREINCGTAEVYDALGLAEYEAIECFKRYTK</sequence>
<gene>
    <name evidence="3" type="primary">nagB</name>
    <name evidence="3" type="ORF">QEH59_05090</name>
</gene>
<dbReference type="GO" id="GO:0004342">
    <property type="term" value="F:glucosamine-6-phosphate deaminase activity"/>
    <property type="evidence" value="ECO:0007669"/>
    <property type="project" value="UniProtKB-EC"/>
</dbReference>
<feature type="domain" description="Glucosamine/galactosamine-6-phosphate isomerase" evidence="2">
    <location>
        <begin position="21"/>
        <end position="247"/>
    </location>
</feature>
<organism evidence="3 4">
    <name type="scientific">Thalassobacterium sedimentorum</name>
    <dbReference type="NCBI Taxonomy" id="3041258"/>
    <lineage>
        <taxon>Bacteria</taxon>
        <taxon>Pseudomonadati</taxon>
        <taxon>Verrucomicrobiota</taxon>
        <taxon>Opitutia</taxon>
        <taxon>Puniceicoccales</taxon>
        <taxon>Coraliomargaritaceae</taxon>
        <taxon>Thalassobacterium</taxon>
    </lineage>
</organism>
<comment type="caution">
    <text evidence="3">The sequence shown here is derived from an EMBL/GenBank/DDBJ whole genome shotgun (WGS) entry which is preliminary data.</text>
</comment>
<keyword evidence="3" id="KW-0378">Hydrolase</keyword>
<dbReference type="SUPFAM" id="SSF102588">
    <property type="entry name" value="LmbE-like"/>
    <property type="match status" value="1"/>
</dbReference>
<dbReference type="NCBIfam" id="NF002557">
    <property type="entry name" value="PRK02122.1"/>
    <property type="match status" value="1"/>
</dbReference>
<dbReference type="InterPro" id="IPR052960">
    <property type="entry name" value="GlcN6P_deaminase-like"/>
</dbReference>
<dbReference type="Gene3D" id="3.40.50.10320">
    <property type="entry name" value="LmbE-like"/>
    <property type="match status" value="1"/>
</dbReference>
<reference evidence="3 4" key="1">
    <citation type="submission" date="2023-04" db="EMBL/GenBank/DDBJ databases">
        <title>A novel bacteria isolated from coastal sediment.</title>
        <authorList>
            <person name="Liu X.-J."/>
            <person name="Du Z.-J."/>
        </authorList>
    </citation>
    <scope>NUCLEOTIDE SEQUENCE [LARGE SCALE GENOMIC DNA]</scope>
    <source>
        <strain evidence="3 4">SDUM461004</strain>
    </source>
</reference>
<evidence type="ECO:0000313" key="3">
    <source>
        <dbReference type="EMBL" id="MDQ8193786.1"/>
    </source>
</evidence>
<keyword evidence="4" id="KW-1185">Reference proteome</keyword>
<accession>A0ABU1AG58</accession>